<feature type="compositionally biased region" description="Polar residues" evidence="2">
    <location>
        <begin position="139"/>
        <end position="161"/>
    </location>
</feature>
<proteinExistence type="predicted"/>
<dbReference type="InterPro" id="IPR032453">
    <property type="entry name" value="PKNOX/Meis_N"/>
</dbReference>
<accession>A0AAV4WYI5</accession>
<feature type="domain" description="MEIS N-terminal" evidence="3">
    <location>
        <begin position="4"/>
        <end position="57"/>
    </location>
</feature>
<keyword evidence="5" id="KW-1185">Reference proteome</keyword>
<feature type="compositionally biased region" description="Gly residues" evidence="2">
    <location>
        <begin position="79"/>
        <end position="96"/>
    </location>
</feature>
<keyword evidence="4" id="KW-0238">DNA-binding</keyword>
<name>A0AAV4WYI5_9ARAC</name>
<organism evidence="4 5">
    <name type="scientific">Caerostris darwini</name>
    <dbReference type="NCBI Taxonomy" id="1538125"/>
    <lineage>
        <taxon>Eukaryota</taxon>
        <taxon>Metazoa</taxon>
        <taxon>Ecdysozoa</taxon>
        <taxon>Arthropoda</taxon>
        <taxon>Chelicerata</taxon>
        <taxon>Arachnida</taxon>
        <taxon>Araneae</taxon>
        <taxon>Araneomorphae</taxon>
        <taxon>Entelegynae</taxon>
        <taxon>Araneoidea</taxon>
        <taxon>Araneidae</taxon>
        <taxon>Caerostris</taxon>
    </lineage>
</organism>
<gene>
    <name evidence="4" type="primary">hth</name>
    <name evidence="4" type="ORF">CDAR_468401</name>
</gene>
<feature type="region of interest" description="Disordered" evidence="2">
    <location>
        <begin position="62"/>
        <end position="161"/>
    </location>
</feature>
<dbReference type="EMBL" id="BPLQ01015235">
    <property type="protein sequence ID" value="GIY86689.1"/>
    <property type="molecule type" value="Genomic_DNA"/>
</dbReference>
<evidence type="ECO:0000259" key="3">
    <source>
        <dbReference type="Pfam" id="PF16493"/>
    </source>
</evidence>
<dbReference type="AlphaFoldDB" id="A0AAV4WYI5"/>
<sequence>ILAENPQYTSDDELDTLMVQAIQVLRFHLLELEKVHELCDNFCQRYISCLKGKMPIDLVIDERDSKPGDLGDNNNNSSNGGGGAGGGNSGAGGGRGNPDTTGHSSDNSSTPDQSFLPYQRPPSQSLNSYSTGPDDARSPTGSTGTPGPISQQPSSQMSTDNNSEAGIVVVSFVEKKYLPLRESNPHFFHKRSFKGVPLLYLGEGAGLEASERGEATQT</sequence>
<dbReference type="GO" id="GO:0003677">
    <property type="term" value="F:DNA binding"/>
    <property type="evidence" value="ECO:0007669"/>
    <property type="project" value="UniProtKB-KW"/>
</dbReference>
<reference evidence="4 5" key="1">
    <citation type="submission" date="2021-06" db="EMBL/GenBank/DDBJ databases">
        <title>Caerostris darwini draft genome.</title>
        <authorList>
            <person name="Kono N."/>
            <person name="Arakawa K."/>
        </authorList>
    </citation>
    <scope>NUCLEOTIDE SEQUENCE [LARGE SCALE GENOMIC DNA]</scope>
</reference>
<feature type="compositionally biased region" description="Polar residues" evidence="2">
    <location>
        <begin position="98"/>
        <end position="113"/>
    </location>
</feature>
<dbReference type="Proteomes" id="UP001054837">
    <property type="component" value="Unassembled WGS sequence"/>
</dbReference>
<keyword evidence="4" id="KW-0371">Homeobox</keyword>
<keyword evidence="1" id="KW-0539">Nucleus</keyword>
<evidence type="ECO:0000256" key="1">
    <source>
        <dbReference type="ARBA" id="ARBA00023242"/>
    </source>
</evidence>
<dbReference type="Pfam" id="PF16493">
    <property type="entry name" value="Meis_PKNOX_N"/>
    <property type="match status" value="1"/>
</dbReference>
<evidence type="ECO:0000256" key="2">
    <source>
        <dbReference type="SAM" id="MobiDB-lite"/>
    </source>
</evidence>
<protein>
    <submittedName>
        <fullName evidence="4">Homeobox protein homothorax</fullName>
    </submittedName>
</protein>
<feature type="compositionally biased region" description="Polar residues" evidence="2">
    <location>
        <begin position="121"/>
        <end position="131"/>
    </location>
</feature>
<evidence type="ECO:0000313" key="4">
    <source>
        <dbReference type="EMBL" id="GIY86689.1"/>
    </source>
</evidence>
<evidence type="ECO:0000313" key="5">
    <source>
        <dbReference type="Proteomes" id="UP001054837"/>
    </source>
</evidence>
<comment type="caution">
    <text evidence="4">The sequence shown here is derived from an EMBL/GenBank/DDBJ whole genome shotgun (WGS) entry which is preliminary data.</text>
</comment>
<feature type="non-terminal residue" evidence="4">
    <location>
        <position position="1"/>
    </location>
</feature>